<name>W7E3B2_BIPV3</name>
<feature type="region of interest" description="Disordered" evidence="7">
    <location>
        <begin position="1"/>
        <end position="100"/>
    </location>
</feature>
<dbReference type="AlphaFoldDB" id="W7E3B2"/>
<dbReference type="PANTHER" id="PTHR15481:SF0">
    <property type="entry name" value="LD23870P-RELATED"/>
    <property type="match status" value="1"/>
</dbReference>
<evidence type="ECO:0000256" key="7">
    <source>
        <dbReference type="SAM" id="MobiDB-lite"/>
    </source>
</evidence>
<dbReference type="InterPro" id="IPR000504">
    <property type="entry name" value="RRM_dom"/>
</dbReference>
<feature type="region of interest" description="Disordered" evidence="7">
    <location>
        <begin position="177"/>
        <end position="253"/>
    </location>
</feature>
<gene>
    <name evidence="9" type="ORF">COCVIDRAFT_17752</name>
</gene>
<dbReference type="InterPro" id="IPR034201">
    <property type="entry name" value="RNPS1_RRM"/>
</dbReference>
<evidence type="ECO:0000256" key="2">
    <source>
        <dbReference type="ARBA" id="ARBA00022664"/>
    </source>
</evidence>
<keyword evidence="2" id="KW-0507">mRNA processing</keyword>
<dbReference type="EMBL" id="KI968759">
    <property type="protein sequence ID" value="EUN24903.1"/>
    <property type="molecule type" value="Genomic_DNA"/>
</dbReference>
<evidence type="ECO:0000256" key="1">
    <source>
        <dbReference type="ARBA" id="ARBA00004123"/>
    </source>
</evidence>
<dbReference type="PROSITE" id="PS50102">
    <property type="entry name" value="RRM"/>
    <property type="match status" value="1"/>
</dbReference>
<dbReference type="GO" id="GO:0003723">
    <property type="term" value="F:RNA binding"/>
    <property type="evidence" value="ECO:0007669"/>
    <property type="project" value="UniProtKB-UniRule"/>
</dbReference>
<keyword evidence="5" id="KW-0539">Nucleus</keyword>
<dbReference type="Proteomes" id="UP000054337">
    <property type="component" value="Unassembled WGS sequence"/>
</dbReference>
<organism evidence="9 10">
    <name type="scientific">Bipolaris victoriae (strain FI3)</name>
    <name type="common">Victoria blight of oats agent</name>
    <name type="synonym">Cochliobolus victoriae</name>
    <dbReference type="NCBI Taxonomy" id="930091"/>
    <lineage>
        <taxon>Eukaryota</taxon>
        <taxon>Fungi</taxon>
        <taxon>Dikarya</taxon>
        <taxon>Ascomycota</taxon>
        <taxon>Pezizomycotina</taxon>
        <taxon>Dothideomycetes</taxon>
        <taxon>Pleosporomycetidae</taxon>
        <taxon>Pleosporales</taxon>
        <taxon>Pleosporineae</taxon>
        <taxon>Pleosporaceae</taxon>
        <taxon>Bipolaris</taxon>
    </lineage>
</organism>
<dbReference type="InterPro" id="IPR035979">
    <property type="entry name" value="RBD_domain_sf"/>
</dbReference>
<dbReference type="GeneID" id="26252055"/>
<evidence type="ECO:0000313" key="9">
    <source>
        <dbReference type="EMBL" id="EUN24903.1"/>
    </source>
</evidence>
<feature type="domain" description="RRM" evidence="8">
    <location>
        <begin position="100"/>
        <end position="178"/>
    </location>
</feature>
<keyword evidence="3 6" id="KW-0694">RNA-binding</keyword>
<dbReference type="SUPFAM" id="SSF54928">
    <property type="entry name" value="RNA-binding domain, RBD"/>
    <property type="match status" value="1"/>
</dbReference>
<evidence type="ECO:0000256" key="5">
    <source>
        <dbReference type="ARBA" id="ARBA00023242"/>
    </source>
</evidence>
<reference evidence="9 10" key="1">
    <citation type="journal article" date="2013" name="PLoS Genet.">
        <title>Comparative genome structure, secondary metabolite, and effector coding capacity across Cochliobolus pathogens.</title>
        <authorList>
            <person name="Condon B.J."/>
            <person name="Leng Y."/>
            <person name="Wu D."/>
            <person name="Bushley K.E."/>
            <person name="Ohm R.A."/>
            <person name="Otillar R."/>
            <person name="Martin J."/>
            <person name="Schackwitz W."/>
            <person name="Grimwood J."/>
            <person name="MohdZainudin N."/>
            <person name="Xue C."/>
            <person name="Wang R."/>
            <person name="Manning V.A."/>
            <person name="Dhillon B."/>
            <person name="Tu Z.J."/>
            <person name="Steffenson B.J."/>
            <person name="Salamov A."/>
            <person name="Sun H."/>
            <person name="Lowry S."/>
            <person name="LaButti K."/>
            <person name="Han J."/>
            <person name="Copeland A."/>
            <person name="Lindquist E."/>
            <person name="Barry K."/>
            <person name="Schmutz J."/>
            <person name="Baker S.E."/>
            <person name="Ciuffetti L.M."/>
            <person name="Grigoriev I.V."/>
            <person name="Zhong S."/>
            <person name="Turgeon B.G."/>
        </authorList>
    </citation>
    <scope>NUCLEOTIDE SEQUENCE [LARGE SCALE GENOMIC DNA]</scope>
    <source>
        <strain evidence="9 10">FI3</strain>
    </source>
</reference>
<proteinExistence type="predicted"/>
<evidence type="ECO:0000313" key="10">
    <source>
        <dbReference type="Proteomes" id="UP000054337"/>
    </source>
</evidence>
<dbReference type="RefSeq" id="XP_014554477.1">
    <property type="nucleotide sequence ID" value="XM_014698991.1"/>
</dbReference>
<dbReference type="PANTHER" id="PTHR15481">
    <property type="entry name" value="RIBONUCLEIC ACID BINDING PROTEIN S1"/>
    <property type="match status" value="1"/>
</dbReference>
<keyword evidence="4" id="KW-0508">mRNA splicing</keyword>
<dbReference type="HOGENOM" id="CLU_823838_0_0_1"/>
<evidence type="ECO:0000256" key="3">
    <source>
        <dbReference type="ARBA" id="ARBA00022884"/>
    </source>
</evidence>
<evidence type="ECO:0000256" key="6">
    <source>
        <dbReference type="PROSITE-ProRule" id="PRU00176"/>
    </source>
</evidence>
<evidence type="ECO:0000259" key="8">
    <source>
        <dbReference type="PROSITE" id="PS50102"/>
    </source>
</evidence>
<evidence type="ECO:0000256" key="4">
    <source>
        <dbReference type="ARBA" id="ARBA00023187"/>
    </source>
</evidence>
<dbReference type="CDD" id="cd12365">
    <property type="entry name" value="RRM_RNPS1"/>
    <property type="match status" value="1"/>
</dbReference>
<dbReference type="Pfam" id="PF00076">
    <property type="entry name" value="RRM_1"/>
    <property type="match status" value="1"/>
</dbReference>
<keyword evidence="10" id="KW-1185">Reference proteome</keyword>
<accession>W7E3B2</accession>
<feature type="compositionally biased region" description="Gly residues" evidence="7">
    <location>
        <begin position="207"/>
        <end position="220"/>
    </location>
</feature>
<feature type="compositionally biased region" description="Pro residues" evidence="7">
    <location>
        <begin position="1"/>
        <end position="11"/>
    </location>
</feature>
<dbReference type="GO" id="GO:0005654">
    <property type="term" value="C:nucleoplasm"/>
    <property type="evidence" value="ECO:0007669"/>
    <property type="project" value="TreeGrafter"/>
</dbReference>
<dbReference type="GO" id="GO:0061574">
    <property type="term" value="C:ASAP complex"/>
    <property type="evidence" value="ECO:0007669"/>
    <property type="project" value="TreeGrafter"/>
</dbReference>
<protein>
    <recommendedName>
        <fullName evidence="8">RRM domain-containing protein</fullName>
    </recommendedName>
</protein>
<dbReference type="OrthoDB" id="252020at2759"/>
<sequence length="371" mass="41213">MPSPSPSPARSPSPLRTRSPSRDRSHTRSPSRSRSPRSPSPRRSLSPRSRSRTRSRSPTSLSPRRNGRRSYTPNSRSRSRGRSYTRSPTPRDASPAPRSSKIVVEALTRNVKEDHIREIFGKYGVIKDVRMPMNPTFNINRGIAYVLYEEIDEAERAIAKMHDAQLDGSRIQVSIVLPRRRFSQTPPPARRGPPPGDRFQDDFDSGYGRGGRGPRGGGPPGAYRPPPMDGPPRYRSPPRQVAEGEGEDGEDAHDRIRGPEVARHGGVCHALLTAGLHRELRQTEATAGEIARHEEVALAAALAEPEDGEALVTAPTVVTAVGAETADDYAIFRAAMCWKKLRFTWTEPSRAAFRAYCQLGFLRSERAWIYQ</sequence>
<feature type="compositionally biased region" description="Pro residues" evidence="7">
    <location>
        <begin position="185"/>
        <end position="196"/>
    </location>
</feature>
<dbReference type="GO" id="GO:0005737">
    <property type="term" value="C:cytoplasm"/>
    <property type="evidence" value="ECO:0007669"/>
    <property type="project" value="TreeGrafter"/>
</dbReference>
<dbReference type="Gene3D" id="3.30.70.330">
    <property type="match status" value="1"/>
</dbReference>
<dbReference type="GO" id="GO:0000398">
    <property type="term" value="P:mRNA splicing, via spliceosome"/>
    <property type="evidence" value="ECO:0007669"/>
    <property type="project" value="TreeGrafter"/>
</dbReference>
<feature type="compositionally biased region" description="Low complexity" evidence="7">
    <location>
        <begin position="36"/>
        <end position="48"/>
    </location>
</feature>
<comment type="subcellular location">
    <subcellularLocation>
        <location evidence="1">Nucleus</location>
    </subcellularLocation>
</comment>
<dbReference type="InterPro" id="IPR012677">
    <property type="entry name" value="Nucleotide-bd_a/b_plait_sf"/>
</dbReference>
<dbReference type="SMART" id="SM00360">
    <property type="entry name" value="RRM"/>
    <property type="match status" value="1"/>
</dbReference>